<evidence type="ECO:0000256" key="4">
    <source>
        <dbReference type="ARBA" id="ARBA00023002"/>
    </source>
</evidence>
<keyword evidence="5" id="KW-0408">Iron</keyword>
<dbReference type="PANTHER" id="PTHR43756">
    <property type="entry name" value="CHOLINE MONOOXYGENASE, CHLOROPLASTIC"/>
    <property type="match status" value="1"/>
</dbReference>
<dbReference type="GO" id="GO:0051213">
    <property type="term" value="F:dioxygenase activity"/>
    <property type="evidence" value="ECO:0007669"/>
    <property type="project" value="UniProtKB-KW"/>
</dbReference>
<dbReference type="Gene3D" id="2.102.10.10">
    <property type="entry name" value="Rieske [2Fe-2S] iron-sulphur domain"/>
    <property type="match status" value="1"/>
</dbReference>
<dbReference type="Gene3D" id="3.90.380.10">
    <property type="entry name" value="Naphthalene 1,2-dioxygenase Alpha Subunit, Chain A, domain 1"/>
    <property type="match status" value="2"/>
</dbReference>
<dbReference type="SUPFAM" id="SSF50022">
    <property type="entry name" value="ISP domain"/>
    <property type="match status" value="1"/>
</dbReference>
<dbReference type="AlphaFoldDB" id="A0A2U2J6I9"/>
<protein>
    <submittedName>
        <fullName evidence="8">Aromatic ring-hydroxylating dioxygenase subunit alpha</fullName>
    </submittedName>
</protein>
<keyword evidence="4" id="KW-0560">Oxidoreductase</keyword>
<evidence type="ECO:0000256" key="1">
    <source>
        <dbReference type="ARBA" id="ARBA00001962"/>
    </source>
</evidence>
<dbReference type="Pfam" id="PF00848">
    <property type="entry name" value="Ring_hydroxyl_A"/>
    <property type="match status" value="1"/>
</dbReference>
<dbReference type="OrthoDB" id="7458380at2"/>
<dbReference type="PROSITE" id="PS51296">
    <property type="entry name" value="RIESKE"/>
    <property type="match status" value="1"/>
</dbReference>
<evidence type="ECO:0000256" key="6">
    <source>
        <dbReference type="ARBA" id="ARBA00023014"/>
    </source>
</evidence>
<evidence type="ECO:0000259" key="7">
    <source>
        <dbReference type="PROSITE" id="PS51296"/>
    </source>
</evidence>
<dbReference type="PRINTS" id="PR00090">
    <property type="entry name" value="RNGDIOXGNASE"/>
</dbReference>
<keyword evidence="6" id="KW-0411">Iron-sulfur</keyword>
<dbReference type="SUPFAM" id="SSF55961">
    <property type="entry name" value="Bet v1-like"/>
    <property type="match status" value="1"/>
</dbReference>
<accession>A0A2U2J6I9</accession>
<comment type="cofactor">
    <cofactor evidence="1">
        <name>Fe cation</name>
        <dbReference type="ChEBI" id="CHEBI:24875"/>
    </cofactor>
</comment>
<dbReference type="InterPro" id="IPR015879">
    <property type="entry name" value="Ring_hydroxy_dOase_asu_C_dom"/>
</dbReference>
<dbReference type="GO" id="GO:0051537">
    <property type="term" value="F:2 iron, 2 sulfur cluster binding"/>
    <property type="evidence" value="ECO:0007669"/>
    <property type="project" value="UniProtKB-KW"/>
</dbReference>
<dbReference type="Pfam" id="PF00355">
    <property type="entry name" value="Rieske"/>
    <property type="match status" value="1"/>
</dbReference>
<dbReference type="InterPro" id="IPR017941">
    <property type="entry name" value="Rieske_2Fe-2S"/>
</dbReference>
<dbReference type="RefSeq" id="WP_109272135.1">
    <property type="nucleotide sequence ID" value="NZ_QFFF01000001.1"/>
</dbReference>
<sequence length="396" mass="44830">MAEVQRINGAPDVDPDEGWSLPAWIYRDPEFFRVEMERVMRPSWQVVCHLSDIAEPGQWHTLEFLGESIIVVRGKDGAVRAFTNVCRHRGSRIVDGSSGCAKKLVCPYHAWTYNLDGTLAGVPGKGGYPTLDPANSGLAPVEMEVWRGFVFVRLEGGGPSVRDMMAPYEDRIAPYRFEELEALGRVTLRPRPVNWKNVADNYSDGLHIPIAHPGLTRLFGRGYGIEAEENVDRMWGALVDQPSPNLSERTYQSLLPEVPHLPEDAQRLWLYFKLWPNVAFDIYPDQIDFMQFLPVSPTETLIREISYALPDERREMKAARYLNWRINRQVNAEDTALIARVQAGMQSRSFTVGPLSDEEVCLKSFCRKMRGLIPEARLHEPPAPGWSQRGAVNAVN</sequence>
<dbReference type="InterPro" id="IPR036922">
    <property type="entry name" value="Rieske_2Fe-2S_sf"/>
</dbReference>
<keyword evidence="9" id="KW-1185">Reference proteome</keyword>
<proteinExistence type="predicted"/>
<organism evidence="8 9">
    <name type="scientific">Allosphingosinicella humi</name>
    <dbReference type="NCBI Taxonomy" id="2068657"/>
    <lineage>
        <taxon>Bacteria</taxon>
        <taxon>Pseudomonadati</taxon>
        <taxon>Pseudomonadota</taxon>
        <taxon>Alphaproteobacteria</taxon>
        <taxon>Sphingomonadales</taxon>
        <taxon>Sphingomonadaceae</taxon>
        <taxon>Allosphingosinicella</taxon>
    </lineage>
</organism>
<dbReference type="InterPro" id="IPR001663">
    <property type="entry name" value="Rng_hydr_dOase-A"/>
</dbReference>
<reference evidence="8 9" key="1">
    <citation type="submission" date="2018-05" db="EMBL/GenBank/DDBJ databases">
        <title>Genome of Sphingosinicella humi QZX222.</title>
        <authorList>
            <person name="Qiao Z."/>
            <person name="Wang G."/>
        </authorList>
    </citation>
    <scope>NUCLEOTIDE SEQUENCE [LARGE SCALE GENOMIC DNA]</scope>
    <source>
        <strain evidence="8 9">QZX222</strain>
    </source>
</reference>
<keyword evidence="3" id="KW-0479">Metal-binding</keyword>
<gene>
    <name evidence="8" type="ORF">DF286_10265</name>
</gene>
<dbReference type="PANTHER" id="PTHR43756:SF5">
    <property type="entry name" value="CHOLINE MONOOXYGENASE, CHLOROPLASTIC"/>
    <property type="match status" value="1"/>
</dbReference>
<evidence type="ECO:0000313" key="9">
    <source>
        <dbReference type="Proteomes" id="UP000245916"/>
    </source>
</evidence>
<dbReference type="Proteomes" id="UP000245916">
    <property type="component" value="Unassembled WGS sequence"/>
</dbReference>
<evidence type="ECO:0000256" key="3">
    <source>
        <dbReference type="ARBA" id="ARBA00022723"/>
    </source>
</evidence>
<keyword evidence="2" id="KW-0001">2Fe-2S</keyword>
<evidence type="ECO:0000256" key="2">
    <source>
        <dbReference type="ARBA" id="ARBA00022714"/>
    </source>
</evidence>
<name>A0A2U2J6I9_9SPHN</name>
<dbReference type="CDD" id="cd00680">
    <property type="entry name" value="RHO_alpha_C"/>
    <property type="match status" value="1"/>
</dbReference>
<evidence type="ECO:0000256" key="5">
    <source>
        <dbReference type="ARBA" id="ARBA00023004"/>
    </source>
</evidence>
<comment type="caution">
    <text evidence="8">The sequence shown here is derived from an EMBL/GenBank/DDBJ whole genome shotgun (WGS) entry which is preliminary data.</text>
</comment>
<dbReference type="GO" id="GO:0005506">
    <property type="term" value="F:iron ion binding"/>
    <property type="evidence" value="ECO:0007669"/>
    <property type="project" value="InterPro"/>
</dbReference>
<keyword evidence="8" id="KW-0223">Dioxygenase</keyword>
<dbReference type="EMBL" id="QFFF01000001">
    <property type="protein sequence ID" value="PWG03963.1"/>
    <property type="molecule type" value="Genomic_DNA"/>
</dbReference>
<dbReference type="CDD" id="cd03469">
    <property type="entry name" value="Rieske_RO_Alpha_N"/>
    <property type="match status" value="1"/>
</dbReference>
<feature type="domain" description="Rieske" evidence="7">
    <location>
        <begin position="45"/>
        <end position="152"/>
    </location>
</feature>
<evidence type="ECO:0000313" key="8">
    <source>
        <dbReference type="EMBL" id="PWG03963.1"/>
    </source>
</evidence>